<evidence type="ECO:0000313" key="1">
    <source>
        <dbReference type="EMBL" id="KAH3833644.1"/>
    </source>
</evidence>
<name>A0A9D4K664_DREPO</name>
<dbReference type="AlphaFoldDB" id="A0A9D4K664"/>
<dbReference type="EMBL" id="JAIWYP010000004">
    <property type="protein sequence ID" value="KAH3833644.1"/>
    <property type="molecule type" value="Genomic_DNA"/>
</dbReference>
<gene>
    <name evidence="1" type="ORF">DPMN_106957</name>
</gene>
<sequence>MDLATRIVVPFVADLIDGLAPVANLSHQPWRLALECAVVVIPDADRSGFVIS</sequence>
<accession>A0A9D4K664</accession>
<reference evidence="1" key="1">
    <citation type="journal article" date="2019" name="bioRxiv">
        <title>The Genome of the Zebra Mussel, Dreissena polymorpha: A Resource for Invasive Species Research.</title>
        <authorList>
            <person name="McCartney M.A."/>
            <person name="Auch B."/>
            <person name="Kono T."/>
            <person name="Mallez S."/>
            <person name="Zhang Y."/>
            <person name="Obille A."/>
            <person name="Becker A."/>
            <person name="Abrahante J.E."/>
            <person name="Garbe J."/>
            <person name="Badalamenti J.P."/>
            <person name="Herman A."/>
            <person name="Mangelson H."/>
            <person name="Liachko I."/>
            <person name="Sullivan S."/>
            <person name="Sone E.D."/>
            <person name="Koren S."/>
            <person name="Silverstein K.A.T."/>
            <person name="Beckman K.B."/>
            <person name="Gohl D.M."/>
        </authorList>
    </citation>
    <scope>NUCLEOTIDE SEQUENCE</scope>
    <source>
        <strain evidence="1">Duluth1</strain>
        <tissue evidence="1">Whole animal</tissue>
    </source>
</reference>
<proteinExistence type="predicted"/>
<organism evidence="1 2">
    <name type="scientific">Dreissena polymorpha</name>
    <name type="common">Zebra mussel</name>
    <name type="synonym">Mytilus polymorpha</name>
    <dbReference type="NCBI Taxonomy" id="45954"/>
    <lineage>
        <taxon>Eukaryota</taxon>
        <taxon>Metazoa</taxon>
        <taxon>Spiralia</taxon>
        <taxon>Lophotrochozoa</taxon>
        <taxon>Mollusca</taxon>
        <taxon>Bivalvia</taxon>
        <taxon>Autobranchia</taxon>
        <taxon>Heteroconchia</taxon>
        <taxon>Euheterodonta</taxon>
        <taxon>Imparidentia</taxon>
        <taxon>Neoheterodontei</taxon>
        <taxon>Myida</taxon>
        <taxon>Dreissenoidea</taxon>
        <taxon>Dreissenidae</taxon>
        <taxon>Dreissena</taxon>
    </lineage>
</organism>
<protein>
    <submittedName>
        <fullName evidence="1">Uncharacterized protein</fullName>
    </submittedName>
</protein>
<reference evidence="1" key="2">
    <citation type="submission" date="2020-11" db="EMBL/GenBank/DDBJ databases">
        <authorList>
            <person name="McCartney M.A."/>
            <person name="Auch B."/>
            <person name="Kono T."/>
            <person name="Mallez S."/>
            <person name="Becker A."/>
            <person name="Gohl D.M."/>
            <person name="Silverstein K.A.T."/>
            <person name="Koren S."/>
            <person name="Bechman K.B."/>
            <person name="Herman A."/>
            <person name="Abrahante J.E."/>
            <person name="Garbe J."/>
        </authorList>
    </citation>
    <scope>NUCLEOTIDE SEQUENCE</scope>
    <source>
        <strain evidence="1">Duluth1</strain>
        <tissue evidence="1">Whole animal</tissue>
    </source>
</reference>
<keyword evidence="2" id="KW-1185">Reference proteome</keyword>
<evidence type="ECO:0000313" key="2">
    <source>
        <dbReference type="Proteomes" id="UP000828390"/>
    </source>
</evidence>
<dbReference type="Proteomes" id="UP000828390">
    <property type="component" value="Unassembled WGS sequence"/>
</dbReference>
<comment type="caution">
    <text evidence="1">The sequence shown here is derived from an EMBL/GenBank/DDBJ whole genome shotgun (WGS) entry which is preliminary data.</text>
</comment>